<accession>A0A6N9YGF5</accession>
<protein>
    <submittedName>
        <fullName evidence="2">DUF2877 domain-containing protein</fullName>
    </submittedName>
</protein>
<name>A0A6N9YGF5_9ACTN</name>
<keyword evidence="3" id="KW-1185">Reference proteome</keyword>
<evidence type="ECO:0000313" key="3">
    <source>
        <dbReference type="Proteomes" id="UP000469185"/>
    </source>
</evidence>
<feature type="region of interest" description="Disordered" evidence="1">
    <location>
        <begin position="280"/>
        <end position="299"/>
    </location>
</feature>
<dbReference type="Proteomes" id="UP000469185">
    <property type="component" value="Unassembled WGS sequence"/>
</dbReference>
<dbReference type="EMBL" id="JAAGOB010000001">
    <property type="protein sequence ID" value="NED93959.1"/>
    <property type="molecule type" value="Genomic_DNA"/>
</dbReference>
<evidence type="ECO:0000256" key="1">
    <source>
        <dbReference type="SAM" id="MobiDB-lite"/>
    </source>
</evidence>
<proteinExistence type="predicted"/>
<dbReference type="Pfam" id="PF11392">
    <property type="entry name" value="AllH"/>
    <property type="match status" value="1"/>
</dbReference>
<evidence type="ECO:0000313" key="2">
    <source>
        <dbReference type="EMBL" id="NED93959.1"/>
    </source>
</evidence>
<gene>
    <name evidence="2" type="ORF">G1H11_01350</name>
</gene>
<comment type="caution">
    <text evidence="2">The sequence shown here is derived from an EMBL/GenBank/DDBJ whole genome shotgun (WGS) entry which is preliminary data.</text>
</comment>
<sequence>MPVSTPTAAVRSAEVHTLRAASSMAIAALVDGPLRAATVVAATREMVAMSVHAVEPGLVCLTSRSAARLPCAMVLPGPVPAADTGAPATVGNGRVTLPGIVVGASRWWAVRLPRVAESRVALARSATCAAPVLGPEVLDAAAALAGALHSRALRLDEAVRGLLGLGPGLTPQGDDVLAGALVALRAVHRPAADRLAAEITRARPFERTTAVSAGLLAYAAHGRCVPELSAFLDALGAPGTDLLGARRQLLTIGHTSGAGLCAGVLGALAGPASLAAGAVPAPRRPVTGSVTVTTSRSQS</sequence>
<organism evidence="2 3">
    <name type="scientific">Phytoactinopolyspora alkaliphila</name>
    <dbReference type="NCBI Taxonomy" id="1783498"/>
    <lineage>
        <taxon>Bacteria</taxon>
        <taxon>Bacillati</taxon>
        <taxon>Actinomycetota</taxon>
        <taxon>Actinomycetes</taxon>
        <taxon>Jiangellales</taxon>
        <taxon>Jiangellaceae</taxon>
        <taxon>Phytoactinopolyspora</taxon>
    </lineage>
</organism>
<dbReference type="InterPro" id="IPR021530">
    <property type="entry name" value="AllH-like"/>
</dbReference>
<dbReference type="RefSeq" id="WP_163815305.1">
    <property type="nucleotide sequence ID" value="NZ_JAAGOB010000001.1"/>
</dbReference>
<reference evidence="2 3" key="1">
    <citation type="submission" date="2020-02" db="EMBL/GenBank/DDBJ databases">
        <authorList>
            <person name="Li X.-J."/>
            <person name="Feng X.-M."/>
        </authorList>
    </citation>
    <scope>NUCLEOTIDE SEQUENCE [LARGE SCALE GENOMIC DNA]</scope>
    <source>
        <strain evidence="2 3">CGMCC 4.7225</strain>
    </source>
</reference>
<dbReference type="AlphaFoldDB" id="A0A6N9YGF5"/>